<feature type="region of interest" description="Disordered" evidence="4">
    <location>
        <begin position="318"/>
        <end position="342"/>
    </location>
</feature>
<gene>
    <name evidence="6" type="ORF">BASA50_007516</name>
</gene>
<feature type="region of interest" description="Disordered" evidence="4">
    <location>
        <begin position="287"/>
        <end position="306"/>
    </location>
</feature>
<organism evidence="6 7">
    <name type="scientific">Batrachochytrium salamandrivorans</name>
    <dbReference type="NCBI Taxonomy" id="1357716"/>
    <lineage>
        <taxon>Eukaryota</taxon>
        <taxon>Fungi</taxon>
        <taxon>Fungi incertae sedis</taxon>
        <taxon>Chytridiomycota</taxon>
        <taxon>Chytridiomycota incertae sedis</taxon>
        <taxon>Chytridiomycetes</taxon>
        <taxon>Rhizophydiales</taxon>
        <taxon>Rhizophydiales incertae sedis</taxon>
        <taxon>Batrachochytrium</taxon>
    </lineage>
</organism>
<accession>A0ABQ8F9X4</accession>
<dbReference type="Gene3D" id="3.30.40.10">
    <property type="entry name" value="Zinc/RING finger domain, C3HC4 (zinc finger)"/>
    <property type="match status" value="1"/>
</dbReference>
<evidence type="ECO:0000259" key="5">
    <source>
        <dbReference type="PROSITE" id="PS51344"/>
    </source>
</evidence>
<comment type="similarity">
    <text evidence="1">Belongs to the TFIIE alpha subunit family.</text>
</comment>
<reference evidence="6 7" key="1">
    <citation type="submission" date="2021-02" db="EMBL/GenBank/DDBJ databases">
        <title>Variation within the Batrachochytrium salamandrivorans European outbreak.</title>
        <authorList>
            <person name="Kelly M."/>
            <person name="Pasmans F."/>
            <person name="Shea T.P."/>
            <person name="Munoz J.F."/>
            <person name="Carranza S."/>
            <person name="Cuomo C.A."/>
            <person name="Martel A."/>
        </authorList>
    </citation>
    <scope>NUCLEOTIDE SEQUENCE [LARGE SCALE GENOMIC DNA]</scope>
    <source>
        <strain evidence="6 7">AMFP18/2</strain>
    </source>
</reference>
<dbReference type="Pfam" id="PF02002">
    <property type="entry name" value="TFIIE_alpha"/>
    <property type="match status" value="1"/>
</dbReference>
<evidence type="ECO:0000256" key="2">
    <source>
        <dbReference type="ARBA" id="ARBA00023015"/>
    </source>
</evidence>
<dbReference type="InterPro" id="IPR017919">
    <property type="entry name" value="TFIIE/TFIIEa_HTH"/>
</dbReference>
<dbReference type="SMART" id="SM00531">
    <property type="entry name" value="TFIIE"/>
    <property type="match status" value="1"/>
</dbReference>
<comment type="caution">
    <text evidence="6">The sequence shown here is derived from an EMBL/GenBank/DDBJ whole genome shotgun (WGS) entry which is preliminary data.</text>
</comment>
<dbReference type="PANTHER" id="PTHR13097">
    <property type="entry name" value="TRANSCRIPTION INITIATION FACTOR IIE, ALPHA SUBUNIT"/>
    <property type="match status" value="1"/>
</dbReference>
<dbReference type="InterPro" id="IPR024550">
    <property type="entry name" value="TFIIEa/SarR/Rpc3_HTH_dom"/>
</dbReference>
<dbReference type="PROSITE" id="PS51344">
    <property type="entry name" value="HTH_TFE_IIE"/>
    <property type="match status" value="1"/>
</dbReference>
<dbReference type="InterPro" id="IPR013083">
    <property type="entry name" value="Znf_RING/FYVE/PHD"/>
</dbReference>
<proteinExistence type="inferred from homology"/>
<feature type="compositionally biased region" description="Acidic residues" evidence="4">
    <location>
        <begin position="297"/>
        <end position="306"/>
    </location>
</feature>
<keyword evidence="3" id="KW-0804">Transcription</keyword>
<dbReference type="SUPFAM" id="SSF57783">
    <property type="entry name" value="Zinc beta-ribbon"/>
    <property type="match status" value="1"/>
</dbReference>
<evidence type="ECO:0000313" key="6">
    <source>
        <dbReference type="EMBL" id="KAH6593309.1"/>
    </source>
</evidence>
<dbReference type="InterPro" id="IPR039997">
    <property type="entry name" value="TFE"/>
</dbReference>
<name>A0ABQ8F9X4_9FUNG</name>
<protein>
    <recommendedName>
        <fullName evidence="5">HTH TFE/IIEalpha-type domain-containing protein</fullName>
    </recommendedName>
</protein>
<keyword evidence="2" id="KW-0805">Transcription regulation</keyword>
<sequence>MDICKQLVSLIARAYYEPRHVIVLDLLTMSPYIRDDQLASALGINNKDLQKVCGILRVQGMLKVETRWEEVVLKERPDAQPHTKAFRDKLKRSKSYYYIDYRHFVNVVKFKIYKIGKMIEKEVEAEITQMPYKCPLCTKEFSALDMLSLERTSDSMPLCDICGSEVQLDESTGSKNSSATYTRFMNESRPIVELLKQTDKIVIPDSKPVLPDPGATNQPREQTGPVIKESSGLSGPQIVVELENCGEDSAGSQGVKTEAQDDDMESKDLQEYYSNLAKMASGYATEINESTGVTEGAMDDDDEDEDFEAVPPVMNLTSVVTSQKRSAVSDDDDDDDEDFTEV</sequence>
<evidence type="ECO:0000313" key="7">
    <source>
        <dbReference type="Proteomes" id="UP001648503"/>
    </source>
</evidence>
<evidence type="ECO:0000256" key="3">
    <source>
        <dbReference type="ARBA" id="ARBA00023163"/>
    </source>
</evidence>
<dbReference type="EMBL" id="JAFCIX010000357">
    <property type="protein sequence ID" value="KAH6593309.1"/>
    <property type="molecule type" value="Genomic_DNA"/>
</dbReference>
<dbReference type="Proteomes" id="UP001648503">
    <property type="component" value="Unassembled WGS sequence"/>
</dbReference>
<evidence type="ECO:0000256" key="4">
    <source>
        <dbReference type="SAM" id="MobiDB-lite"/>
    </source>
</evidence>
<evidence type="ECO:0000256" key="1">
    <source>
        <dbReference type="ARBA" id="ARBA00008947"/>
    </source>
</evidence>
<feature type="region of interest" description="Disordered" evidence="4">
    <location>
        <begin position="204"/>
        <end position="265"/>
    </location>
</feature>
<dbReference type="InterPro" id="IPR002853">
    <property type="entry name" value="TFIIE_asu"/>
</dbReference>
<feature type="compositionally biased region" description="Acidic residues" evidence="4">
    <location>
        <begin position="329"/>
        <end position="342"/>
    </location>
</feature>
<dbReference type="PANTHER" id="PTHR13097:SF7">
    <property type="entry name" value="GENERAL TRANSCRIPTION FACTOR IIE SUBUNIT 1"/>
    <property type="match status" value="1"/>
</dbReference>
<feature type="domain" description="HTH TFE/IIEalpha-type" evidence="5">
    <location>
        <begin position="4"/>
        <end position="109"/>
    </location>
</feature>
<keyword evidence="7" id="KW-1185">Reference proteome</keyword>